<dbReference type="PROSITE" id="PS50110">
    <property type="entry name" value="RESPONSE_REGULATORY"/>
    <property type="match status" value="2"/>
</dbReference>
<dbReference type="EMBL" id="CP000252">
    <property type="protein sequence ID" value="ABC78673.1"/>
    <property type="molecule type" value="Genomic_DNA"/>
</dbReference>
<dbReference type="Gene3D" id="1.10.287.130">
    <property type="match status" value="1"/>
</dbReference>
<dbReference type="PROSITE" id="PS50113">
    <property type="entry name" value="PAC"/>
    <property type="match status" value="2"/>
</dbReference>
<dbReference type="GO" id="GO:0009927">
    <property type="term" value="F:histidine phosphotransfer kinase activity"/>
    <property type="evidence" value="ECO:0007669"/>
    <property type="project" value="TreeGrafter"/>
</dbReference>
<dbReference type="InterPro" id="IPR003594">
    <property type="entry name" value="HATPase_dom"/>
</dbReference>
<dbReference type="Pfam" id="PF00072">
    <property type="entry name" value="Response_reg"/>
    <property type="match status" value="2"/>
</dbReference>
<feature type="domain" description="PAC" evidence="16">
    <location>
        <begin position="378"/>
        <end position="430"/>
    </location>
</feature>
<dbReference type="InterPro" id="IPR035965">
    <property type="entry name" value="PAS-like_dom_sf"/>
</dbReference>
<dbReference type="NCBIfam" id="TIGR00229">
    <property type="entry name" value="sensory_box"/>
    <property type="match status" value="3"/>
</dbReference>
<keyword evidence="5 17" id="KW-0808">Transferase</keyword>
<dbReference type="InterPro" id="IPR003661">
    <property type="entry name" value="HisK_dim/P_dom"/>
</dbReference>
<dbReference type="GO" id="GO:0000155">
    <property type="term" value="F:phosphorelay sensor kinase activity"/>
    <property type="evidence" value="ECO:0007669"/>
    <property type="project" value="InterPro"/>
</dbReference>
<evidence type="ECO:0000259" key="15">
    <source>
        <dbReference type="PROSITE" id="PS50112"/>
    </source>
</evidence>
<evidence type="ECO:0000259" key="13">
    <source>
        <dbReference type="PROSITE" id="PS50109"/>
    </source>
</evidence>
<dbReference type="InterPro" id="IPR013656">
    <property type="entry name" value="PAS_4"/>
</dbReference>
<dbReference type="SMART" id="SM00387">
    <property type="entry name" value="HATPase_c"/>
    <property type="match status" value="1"/>
</dbReference>
<evidence type="ECO:0000256" key="10">
    <source>
        <dbReference type="ARBA" id="ARBA00023136"/>
    </source>
</evidence>
<dbReference type="InterPro" id="IPR013767">
    <property type="entry name" value="PAS_fold"/>
</dbReference>
<keyword evidence="7" id="KW-0418">Kinase</keyword>
<dbReference type="Gene3D" id="3.40.50.2300">
    <property type="match status" value="2"/>
</dbReference>
<evidence type="ECO:0000256" key="11">
    <source>
        <dbReference type="ARBA" id="ARBA00023306"/>
    </source>
</evidence>
<dbReference type="InterPro" id="IPR000700">
    <property type="entry name" value="PAS-assoc_C"/>
</dbReference>
<evidence type="ECO:0000256" key="5">
    <source>
        <dbReference type="ARBA" id="ARBA00022679"/>
    </source>
</evidence>
<dbReference type="Proteomes" id="UP000001933">
    <property type="component" value="Chromosome"/>
</dbReference>
<dbReference type="CDD" id="cd00130">
    <property type="entry name" value="PAS"/>
    <property type="match status" value="3"/>
</dbReference>
<evidence type="ECO:0000256" key="8">
    <source>
        <dbReference type="ARBA" id="ARBA00022840"/>
    </source>
</evidence>
<dbReference type="InterPro" id="IPR001789">
    <property type="entry name" value="Sig_transdc_resp-reg_receiver"/>
</dbReference>
<feature type="modified residue" description="4-aspartylphosphate" evidence="12">
    <location>
        <position position="745"/>
    </location>
</feature>
<dbReference type="eggNOG" id="COG3829">
    <property type="taxonomic scope" value="Bacteria"/>
</dbReference>
<accession>Q2LX64</accession>
<dbReference type="SMART" id="SM00448">
    <property type="entry name" value="REC"/>
    <property type="match status" value="2"/>
</dbReference>
<feature type="domain" description="Response regulatory" evidence="14">
    <location>
        <begin position="696"/>
        <end position="809"/>
    </location>
</feature>
<dbReference type="AlphaFoldDB" id="Q2LX64"/>
<evidence type="ECO:0000313" key="18">
    <source>
        <dbReference type="Proteomes" id="UP000001933"/>
    </source>
</evidence>
<reference evidence="17 18" key="1">
    <citation type="journal article" date="2007" name="Proc. Natl. Acad. Sci. U.S.A.">
        <title>The genome of Syntrophus aciditrophicus: life at the thermodynamic limit of microbial growth.</title>
        <authorList>
            <person name="McInerney M.J."/>
            <person name="Rohlin L."/>
            <person name="Mouttaki H."/>
            <person name="Kim U."/>
            <person name="Krupp R.S."/>
            <person name="Rios-Hernandez L."/>
            <person name="Sieber J."/>
            <person name="Struchtemeyer C.G."/>
            <person name="Bhattacharyya A."/>
            <person name="Campbell J.W."/>
            <person name="Gunsalus R.P."/>
        </authorList>
    </citation>
    <scope>NUCLEOTIDE SEQUENCE [LARGE SCALE GENOMIC DNA]</scope>
    <source>
        <strain evidence="17 18">SB</strain>
    </source>
</reference>
<dbReference type="GO" id="GO:0006355">
    <property type="term" value="P:regulation of DNA-templated transcription"/>
    <property type="evidence" value="ECO:0007669"/>
    <property type="project" value="InterPro"/>
</dbReference>
<evidence type="ECO:0000256" key="4">
    <source>
        <dbReference type="ARBA" id="ARBA00022553"/>
    </source>
</evidence>
<keyword evidence="11" id="KW-0131">Cell cycle</keyword>
<keyword evidence="9" id="KW-0902">Two-component regulatory system</keyword>
<dbReference type="InterPro" id="IPR005467">
    <property type="entry name" value="His_kinase_dom"/>
</dbReference>
<dbReference type="CDD" id="cd16922">
    <property type="entry name" value="HATPase_EvgS-ArcB-TorS-like"/>
    <property type="match status" value="1"/>
</dbReference>
<evidence type="ECO:0000256" key="1">
    <source>
        <dbReference type="ARBA" id="ARBA00000085"/>
    </source>
</evidence>
<organism evidence="17 18">
    <name type="scientific">Syntrophus aciditrophicus (strain SB)</name>
    <dbReference type="NCBI Taxonomy" id="56780"/>
    <lineage>
        <taxon>Bacteria</taxon>
        <taxon>Pseudomonadati</taxon>
        <taxon>Thermodesulfobacteriota</taxon>
        <taxon>Syntrophia</taxon>
        <taxon>Syntrophales</taxon>
        <taxon>Syntrophaceae</taxon>
        <taxon>Syntrophus</taxon>
    </lineage>
</organism>
<dbReference type="EC" id="2.7.13.3" evidence="3"/>
<dbReference type="PANTHER" id="PTHR43047">
    <property type="entry name" value="TWO-COMPONENT HISTIDINE PROTEIN KINASE"/>
    <property type="match status" value="1"/>
</dbReference>
<dbReference type="STRING" id="56780.SYN_01077"/>
<dbReference type="InterPro" id="IPR011006">
    <property type="entry name" value="CheY-like_superfamily"/>
</dbReference>
<evidence type="ECO:0000256" key="7">
    <source>
        <dbReference type="ARBA" id="ARBA00022777"/>
    </source>
</evidence>
<evidence type="ECO:0000313" key="17">
    <source>
        <dbReference type="EMBL" id="ABC78673.1"/>
    </source>
</evidence>
<keyword evidence="18" id="KW-1185">Reference proteome</keyword>
<feature type="domain" description="PAS" evidence="15">
    <location>
        <begin position="291"/>
        <end position="344"/>
    </location>
</feature>
<dbReference type="Pfam" id="PF00512">
    <property type="entry name" value="HisKA"/>
    <property type="match status" value="1"/>
</dbReference>
<dbReference type="CDD" id="cd17574">
    <property type="entry name" value="REC_OmpR"/>
    <property type="match status" value="1"/>
</dbReference>
<dbReference type="Pfam" id="PF02518">
    <property type="entry name" value="HATPase_c"/>
    <property type="match status" value="1"/>
</dbReference>
<dbReference type="InterPro" id="IPR036890">
    <property type="entry name" value="HATPase_C_sf"/>
</dbReference>
<dbReference type="InterPro" id="IPR000014">
    <property type="entry name" value="PAS"/>
</dbReference>
<evidence type="ECO:0000256" key="12">
    <source>
        <dbReference type="PROSITE-ProRule" id="PRU00169"/>
    </source>
</evidence>
<sequence>MQRIRSMTVKIPFEEMFKKESLFRELFESSGNALILLESGIFRHCNLRALRLFGFDDREELLHTPPSKIFPEAHSAVMKSDKAWSDQLRNASETGSAHFETLCQRRSGEQFAAEVLISALSYEGGRILQVSVCDISARRRTEEALLESHKQFKGIIDFFPDAVLAIDTEGKVIAWNRAMEQMTGAPAGEVIGRGNYEHGFQIYGTRRPILADLVLNPQEDIERAYPRFYRKGNYLISDTSSSKLSDTLGKDYFTSVAATPLYDDEGKIIGAIESIRDISDRRLAERALAESQRRFKDIIDFFPDAILAVDIEGRVVTWNHAMEQMTGIPAEEMLGKGNYEYALPFYGTRRPILIDLAMRPQEEIEHHYVSIHREGNRLLGETYIANLHGGNIFLSGTATALYDSKGRMIGAIESLRDISDRKATEVALQQAKEAADAANRSKSAFLANMSHELRTPLNAIIGYSELLQEEAEEAGVNHFISALDRIHSAGKHLLGLINDILDLSKIEASKIELYPETFSVSEMIESIVKIADPLVKKNGNILIVKGCETGGEMHADLTRLRQCLFNLLSNAAKFTTSGVITLTVSRTQEAEQEWMNFSLHDTGIGMTPQQMERLFQTFTQADSSTTRKFGGTGLGLTITRNFCRLMGGDITVESEYGKGSLFTIRIPAVTAAGPAEAEEMPATDPLIDPAGANERTVLVIDDDPAVRDLLQRFLSREGYSVACAAGGEEGLRLARELHPEAITLDVAMPHMDGWTVLSALKTDRETADIPVIMLTIVDEKNLGYALGATEYLLKPLDKERLLIVLKKCTPDAGRLVLVVEDDEATRSYLRRILTQGGWNVVEAENGLTGLECLREHRQENLPQIILLDLMMPEMDGFQFIHALRSRDEWRVIPVIVLTAKNLTFEEKRLLEGCVAKILQKGSLSREELLREVSGRLMELKQDGKQESQNGSIRSK</sequence>
<dbReference type="Pfam" id="PF00989">
    <property type="entry name" value="PAS"/>
    <property type="match status" value="1"/>
</dbReference>
<dbReference type="SMART" id="SM00388">
    <property type="entry name" value="HisKA"/>
    <property type="match status" value="1"/>
</dbReference>
<dbReference type="eggNOG" id="COG0745">
    <property type="taxonomic scope" value="Bacteria"/>
</dbReference>
<dbReference type="FunFam" id="1.10.287.130:FF:000038">
    <property type="entry name" value="Sensory transduction histidine kinase"/>
    <property type="match status" value="1"/>
</dbReference>
<feature type="domain" description="PAC" evidence="16">
    <location>
        <begin position="238"/>
        <end position="290"/>
    </location>
</feature>
<dbReference type="InterPro" id="IPR004358">
    <property type="entry name" value="Sig_transdc_His_kin-like_C"/>
</dbReference>
<dbReference type="PROSITE" id="PS50109">
    <property type="entry name" value="HIS_KIN"/>
    <property type="match status" value="1"/>
</dbReference>
<dbReference type="Pfam" id="PF13426">
    <property type="entry name" value="PAS_9"/>
    <property type="match status" value="1"/>
</dbReference>
<dbReference type="eggNOG" id="COG0642">
    <property type="taxonomic scope" value="Bacteria"/>
</dbReference>
<evidence type="ECO:0000256" key="6">
    <source>
        <dbReference type="ARBA" id="ARBA00022741"/>
    </source>
</evidence>
<dbReference type="GO" id="GO:0005524">
    <property type="term" value="F:ATP binding"/>
    <property type="evidence" value="ECO:0007669"/>
    <property type="project" value="UniProtKB-KW"/>
</dbReference>
<dbReference type="PROSITE" id="PS50112">
    <property type="entry name" value="PAS"/>
    <property type="match status" value="2"/>
</dbReference>
<feature type="domain" description="PAS" evidence="15">
    <location>
        <begin position="148"/>
        <end position="193"/>
    </location>
</feature>
<dbReference type="GO" id="GO:0005886">
    <property type="term" value="C:plasma membrane"/>
    <property type="evidence" value="ECO:0007669"/>
    <property type="project" value="TreeGrafter"/>
</dbReference>
<keyword evidence="8" id="KW-0067">ATP-binding</keyword>
<dbReference type="SMART" id="SM00091">
    <property type="entry name" value="PAS"/>
    <property type="match status" value="3"/>
</dbReference>
<dbReference type="FunFam" id="3.30.565.10:FF:000010">
    <property type="entry name" value="Sensor histidine kinase RcsC"/>
    <property type="match status" value="1"/>
</dbReference>
<dbReference type="InParanoid" id="Q2LX64"/>
<protein>
    <recommendedName>
        <fullName evidence="3">histidine kinase</fullName>
        <ecNumber evidence="3">2.7.13.3</ecNumber>
    </recommendedName>
</protein>
<dbReference type="PANTHER" id="PTHR43047:SF72">
    <property type="entry name" value="OSMOSENSING HISTIDINE PROTEIN KINASE SLN1"/>
    <property type="match status" value="1"/>
</dbReference>
<dbReference type="Gene3D" id="3.30.565.10">
    <property type="entry name" value="Histidine kinase-like ATPase, C-terminal domain"/>
    <property type="match status" value="1"/>
</dbReference>
<gene>
    <name evidence="17" type="ORF">SYN_01077</name>
</gene>
<dbReference type="InterPro" id="IPR036097">
    <property type="entry name" value="HisK_dim/P_sf"/>
</dbReference>
<comment type="catalytic activity">
    <reaction evidence="1">
        <text>ATP + protein L-histidine = ADP + protein N-phospho-L-histidine.</text>
        <dbReference type="EC" id="2.7.13.3"/>
    </reaction>
</comment>
<feature type="domain" description="Response regulatory" evidence="14">
    <location>
        <begin position="815"/>
        <end position="936"/>
    </location>
</feature>
<evidence type="ECO:0000256" key="2">
    <source>
        <dbReference type="ARBA" id="ARBA00004370"/>
    </source>
</evidence>
<feature type="modified residue" description="4-aspartylphosphate" evidence="12">
    <location>
        <position position="868"/>
    </location>
</feature>
<keyword evidence="6" id="KW-0547">Nucleotide-binding</keyword>
<proteinExistence type="predicted"/>
<evidence type="ECO:0000256" key="9">
    <source>
        <dbReference type="ARBA" id="ARBA00023012"/>
    </source>
</evidence>
<dbReference type="SUPFAM" id="SSF52172">
    <property type="entry name" value="CheY-like"/>
    <property type="match status" value="2"/>
</dbReference>
<dbReference type="Pfam" id="PF08448">
    <property type="entry name" value="PAS_4"/>
    <property type="match status" value="1"/>
</dbReference>
<keyword evidence="10" id="KW-0472">Membrane</keyword>
<dbReference type="SUPFAM" id="SSF55874">
    <property type="entry name" value="ATPase domain of HSP90 chaperone/DNA topoisomerase II/histidine kinase"/>
    <property type="match status" value="1"/>
</dbReference>
<dbReference type="Gene3D" id="3.30.450.20">
    <property type="entry name" value="PAS domain"/>
    <property type="match status" value="3"/>
</dbReference>
<name>Q2LX64_SYNAS</name>
<dbReference type="SUPFAM" id="SSF47384">
    <property type="entry name" value="Homodimeric domain of signal transducing histidine kinase"/>
    <property type="match status" value="1"/>
</dbReference>
<evidence type="ECO:0000259" key="14">
    <source>
        <dbReference type="PROSITE" id="PS50110"/>
    </source>
</evidence>
<dbReference type="PRINTS" id="PR00344">
    <property type="entry name" value="BCTRLSENSOR"/>
</dbReference>
<feature type="domain" description="Histidine kinase" evidence="13">
    <location>
        <begin position="448"/>
        <end position="670"/>
    </location>
</feature>
<dbReference type="KEGG" id="sat:SYN_01077"/>
<dbReference type="SUPFAM" id="SSF55785">
    <property type="entry name" value="PYP-like sensor domain (PAS domain)"/>
    <property type="match status" value="3"/>
</dbReference>
<dbReference type="CDD" id="cd00082">
    <property type="entry name" value="HisKA"/>
    <property type="match status" value="1"/>
</dbReference>
<dbReference type="HOGENOM" id="CLU_000445_114_15_7"/>
<comment type="subcellular location">
    <subcellularLocation>
        <location evidence="2">Membrane</location>
    </subcellularLocation>
</comment>
<evidence type="ECO:0000256" key="3">
    <source>
        <dbReference type="ARBA" id="ARBA00012438"/>
    </source>
</evidence>
<keyword evidence="4 12" id="KW-0597">Phosphoprotein</keyword>
<evidence type="ECO:0000259" key="16">
    <source>
        <dbReference type="PROSITE" id="PS50113"/>
    </source>
</evidence>